<feature type="region of interest" description="Disordered" evidence="1">
    <location>
        <begin position="24"/>
        <end position="111"/>
    </location>
</feature>
<comment type="caution">
    <text evidence="2">The sequence shown here is derived from an EMBL/GenBank/DDBJ whole genome shotgun (WGS) entry which is preliminary data.</text>
</comment>
<organism evidence="2 3">
    <name type="scientific">Penicillium malachiteum</name>
    <dbReference type="NCBI Taxonomy" id="1324776"/>
    <lineage>
        <taxon>Eukaryota</taxon>
        <taxon>Fungi</taxon>
        <taxon>Dikarya</taxon>
        <taxon>Ascomycota</taxon>
        <taxon>Pezizomycotina</taxon>
        <taxon>Eurotiomycetes</taxon>
        <taxon>Eurotiomycetidae</taxon>
        <taxon>Eurotiales</taxon>
        <taxon>Aspergillaceae</taxon>
        <taxon>Penicillium</taxon>
    </lineage>
</organism>
<name>A0AAD6N0G9_9EURO</name>
<dbReference type="AlphaFoldDB" id="A0AAD6N0G9"/>
<proteinExistence type="predicted"/>
<dbReference type="Proteomes" id="UP001215712">
    <property type="component" value="Unassembled WGS sequence"/>
</dbReference>
<accession>A0AAD6N0G9</accession>
<feature type="compositionally biased region" description="Basic and acidic residues" evidence="1">
    <location>
        <begin position="100"/>
        <end position="111"/>
    </location>
</feature>
<sequence length="111" mass="12252">MTSLASLRMASGRLVRLSNVIPATSSLHTTAARRSLKETDKSRDDLSSHYEAEKADQLRKTKEGTAKWREGLASNSEADVKADRGDLDADCKDFQQMQEQLKKEKAAGKSP</sequence>
<feature type="compositionally biased region" description="Basic and acidic residues" evidence="1">
    <location>
        <begin position="35"/>
        <end position="70"/>
    </location>
</feature>
<keyword evidence="3" id="KW-1185">Reference proteome</keyword>
<evidence type="ECO:0000313" key="2">
    <source>
        <dbReference type="EMBL" id="KAJ5740308.1"/>
    </source>
</evidence>
<feature type="compositionally biased region" description="Basic and acidic residues" evidence="1">
    <location>
        <begin position="78"/>
        <end position="93"/>
    </location>
</feature>
<evidence type="ECO:0000313" key="3">
    <source>
        <dbReference type="Proteomes" id="UP001215712"/>
    </source>
</evidence>
<dbReference type="EMBL" id="JAQJAN010000001">
    <property type="protein sequence ID" value="KAJ5740308.1"/>
    <property type="molecule type" value="Genomic_DNA"/>
</dbReference>
<evidence type="ECO:0000256" key="1">
    <source>
        <dbReference type="SAM" id="MobiDB-lite"/>
    </source>
</evidence>
<gene>
    <name evidence="2" type="ORF">N7493_000180</name>
</gene>
<reference evidence="2" key="2">
    <citation type="submission" date="2023-01" db="EMBL/GenBank/DDBJ databases">
        <authorList>
            <person name="Petersen C."/>
        </authorList>
    </citation>
    <scope>NUCLEOTIDE SEQUENCE</scope>
    <source>
        <strain evidence="2">IBT 17514</strain>
    </source>
</reference>
<reference evidence="2" key="1">
    <citation type="journal article" date="2023" name="IMA Fungus">
        <title>Comparative genomic study of the Penicillium genus elucidates a diverse pangenome and 15 lateral gene transfer events.</title>
        <authorList>
            <person name="Petersen C."/>
            <person name="Sorensen T."/>
            <person name="Nielsen M.R."/>
            <person name="Sondergaard T.E."/>
            <person name="Sorensen J.L."/>
            <person name="Fitzpatrick D.A."/>
            <person name="Frisvad J.C."/>
            <person name="Nielsen K.L."/>
        </authorList>
    </citation>
    <scope>NUCLEOTIDE SEQUENCE</scope>
    <source>
        <strain evidence="2">IBT 17514</strain>
    </source>
</reference>
<protein>
    <submittedName>
        <fullName evidence="2">Uncharacterized protein</fullName>
    </submittedName>
</protein>